<comment type="caution">
    <text evidence="11">The sequence shown here is derived from an EMBL/GenBank/DDBJ whole genome shotgun (WGS) entry which is preliminary data.</text>
</comment>
<dbReference type="EMBL" id="JBHSCY010000001">
    <property type="protein sequence ID" value="MFC4268370.1"/>
    <property type="molecule type" value="Genomic_DNA"/>
</dbReference>
<dbReference type="Proteomes" id="UP001595826">
    <property type="component" value="Unassembled WGS sequence"/>
</dbReference>
<dbReference type="NCBIfam" id="TIGR00924">
    <property type="entry name" value="yjdL_sub1_fam"/>
    <property type="match status" value="1"/>
</dbReference>
<dbReference type="InterPro" id="IPR005279">
    <property type="entry name" value="Dipep/tripep_permease"/>
</dbReference>
<feature type="transmembrane region" description="Helical" evidence="9">
    <location>
        <begin position="268"/>
        <end position="289"/>
    </location>
</feature>
<protein>
    <submittedName>
        <fullName evidence="11">Peptide MFS transporter</fullName>
    </submittedName>
</protein>
<evidence type="ECO:0000256" key="3">
    <source>
        <dbReference type="ARBA" id="ARBA00022475"/>
    </source>
</evidence>
<organism evidence="11 12">
    <name type="scientific">Polaribacter marinivivus</name>
    <dbReference type="NCBI Taxonomy" id="1524260"/>
    <lineage>
        <taxon>Bacteria</taxon>
        <taxon>Pseudomonadati</taxon>
        <taxon>Bacteroidota</taxon>
        <taxon>Flavobacteriia</taxon>
        <taxon>Flavobacteriales</taxon>
        <taxon>Flavobacteriaceae</taxon>
    </lineage>
</organism>
<feature type="transmembrane region" description="Helical" evidence="9">
    <location>
        <begin position="230"/>
        <end position="248"/>
    </location>
</feature>
<feature type="transmembrane region" description="Helical" evidence="9">
    <location>
        <begin position="181"/>
        <end position="202"/>
    </location>
</feature>
<feature type="transmembrane region" description="Helical" evidence="9">
    <location>
        <begin position="436"/>
        <end position="457"/>
    </location>
</feature>
<dbReference type="SUPFAM" id="SSF103473">
    <property type="entry name" value="MFS general substrate transporter"/>
    <property type="match status" value="1"/>
</dbReference>
<keyword evidence="3" id="KW-1003">Cell membrane</keyword>
<proteinExistence type="inferred from homology"/>
<name>A0ABV8R7C5_9FLAO</name>
<sequence length="512" mass="55874">MLDKGVSTTTQEPEMFGHPKGLFYLFFAELWERFSFYGMRALLMLYMVNEIFKALAEKDAAAAAVYASYGSLVYASTVIGGRISDKILGMRASIFLGGILMSLGHFVLAIENDIAFFLALAFIVVGNGFFKPNISTFVGSLYKDGDRRKDSGFTIFYMGINIGAFVSPLLCGWLGQTYGWHYGFGLAGIGMLTGLAFFWSGIKNNVFGDRGLPPNPEIYEKKIMGIPQKTFVPIVSFLAAPVIAYLLSEYKAVGGGETFLGDKNIVNLLFVLIGIAVLINMVIIIAKAAADERKKLVMAVLITFFMTLFWGFHELSGSIITLFADRNVDLTWLNAAQTNSLNPVFIIILSIPVSLLWAYLSKRNLNPRTPYKFGLGLVLAGASFYVLGLSGASANENGLVPMAYLVIMYFILSIGELFMSPVGLSKITDLSPKRIVAFMMGVWFLSSAFAFQIVGFISKQLAIESTDVNVGGMETLAVYTDGFNLIGLYSLGAGAVVLVFSPLMKKLLGNVH</sequence>
<feature type="transmembrane region" description="Helical" evidence="9">
    <location>
        <begin position="344"/>
        <end position="361"/>
    </location>
</feature>
<evidence type="ECO:0000256" key="8">
    <source>
        <dbReference type="RuleBase" id="RU003755"/>
    </source>
</evidence>
<dbReference type="Pfam" id="PF00854">
    <property type="entry name" value="PTR2"/>
    <property type="match status" value="1"/>
</dbReference>
<accession>A0ABV8R7C5</accession>
<evidence type="ECO:0000256" key="6">
    <source>
        <dbReference type="ARBA" id="ARBA00022989"/>
    </source>
</evidence>
<comment type="similarity">
    <text evidence="8">Belongs to the major facilitator superfamily. Proton-dependent oligopeptide transporter (POT/PTR) (TC 2.A.17) family.</text>
</comment>
<dbReference type="Gene3D" id="1.20.1250.20">
    <property type="entry name" value="MFS general substrate transporter like domains"/>
    <property type="match status" value="1"/>
</dbReference>
<feature type="transmembrane region" description="Helical" evidence="9">
    <location>
        <begin position="477"/>
        <end position="500"/>
    </location>
</feature>
<keyword evidence="6 9" id="KW-1133">Transmembrane helix</keyword>
<keyword evidence="12" id="KW-1185">Reference proteome</keyword>
<evidence type="ECO:0000256" key="2">
    <source>
        <dbReference type="ARBA" id="ARBA00022448"/>
    </source>
</evidence>
<dbReference type="InterPro" id="IPR020846">
    <property type="entry name" value="MFS_dom"/>
</dbReference>
<keyword evidence="4 8" id="KW-0812">Transmembrane</keyword>
<dbReference type="PANTHER" id="PTHR23517">
    <property type="entry name" value="RESISTANCE PROTEIN MDTM, PUTATIVE-RELATED-RELATED"/>
    <property type="match status" value="1"/>
</dbReference>
<dbReference type="InterPro" id="IPR018456">
    <property type="entry name" value="PTR2_symporter_CS"/>
</dbReference>
<feature type="transmembrane region" description="Helical" evidence="9">
    <location>
        <begin position="114"/>
        <end position="134"/>
    </location>
</feature>
<evidence type="ECO:0000256" key="4">
    <source>
        <dbReference type="ARBA" id="ARBA00022692"/>
    </source>
</evidence>
<feature type="transmembrane region" description="Helical" evidence="9">
    <location>
        <begin position="296"/>
        <end position="324"/>
    </location>
</feature>
<evidence type="ECO:0000259" key="10">
    <source>
        <dbReference type="PROSITE" id="PS50850"/>
    </source>
</evidence>
<keyword evidence="7 9" id="KW-0472">Membrane</keyword>
<keyword evidence="2 8" id="KW-0813">Transport</keyword>
<dbReference type="InterPro" id="IPR000109">
    <property type="entry name" value="POT_fam"/>
</dbReference>
<dbReference type="CDD" id="cd17346">
    <property type="entry name" value="MFS_DtpA_like"/>
    <property type="match status" value="1"/>
</dbReference>
<dbReference type="RefSeq" id="WP_377408806.1">
    <property type="nucleotide sequence ID" value="NZ_JBHSCY010000001.1"/>
</dbReference>
<feature type="transmembrane region" description="Helical" evidence="9">
    <location>
        <begin position="88"/>
        <end position="108"/>
    </location>
</feature>
<keyword evidence="5" id="KW-0571">Peptide transport</keyword>
<evidence type="ECO:0000256" key="9">
    <source>
        <dbReference type="SAM" id="Phobius"/>
    </source>
</evidence>
<comment type="subcellular location">
    <subcellularLocation>
        <location evidence="1">Cell membrane</location>
        <topology evidence="1">Multi-pass membrane protein</topology>
    </subcellularLocation>
    <subcellularLocation>
        <location evidence="8">Membrane</location>
        <topology evidence="8">Multi-pass membrane protein</topology>
    </subcellularLocation>
</comment>
<evidence type="ECO:0000313" key="11">
    <source>
        <dbReference type="EMBL" id="MFC4268370.1"/>
    </source>
</evidence>
<evidence type="ECO:0000256" key="5">
    <source>
        <dbReference type="ARBA" id="ARBA00022856"/>
    </source>
</evidence>
<dbReference type="InterPro" id="IPR050171">
    <property type="entry name" value="MFS_Transporters"/>
</dbReference>
<gene>
    <name evidence="11" type="ORF">ACFOWD_05580</name>
</gene>
<feature type="transmembrane region" description="Helical" evidence="9">
    <location>
        <begin position="155"/>
        <end position="175"/>
    </location>
</feature>
<dbReference type="PROSITE" id="PS50850">
    <property type="entry name" value="MFS"/>
    <property type="match status" value="1"/>
</dbReference>
<feature type="transmembrane region" description="Helical" evidence="9">
    <location>
        <begin position="21"/>
        <end position="48"/>
    </location>
</feature>
<feature type="domain" description="Major facilitator superfamily (MFS) profile" evidence="10">
    <location>
        <begin position="21"/>
        <end position="505"/>
    </location>
</feature>
<feature type="transmembrane region" description="Helical" evidence="9">
    <location>
        <begin position="60"/>
        <end position="81"/>
    </location>
</feature>
<evidence type="ECO:0000256" key="1">
    <source>
        <dbReference type="ARBA" id="ARBA00004651"/>
    </source>
</evidence>
<evidence type="ECO:0000256" key="7">
    <source>
        <dbReference type="ARBA" id="ARBA00023136"/>
    </source>
</evidence>
<dbReference type="PANTHER" id="PTHR23517:SF15">
    <property type="entry name" value="PROTON-DEPENDENT OLIGOPEPTIDE FAMILY TRANSPORT PROTEIN"/>
    <property type="match status" value="1"/>
</dbReference>
<dbReference type="PROSITE" id="PS01023">
    <property type="entry name" value="PTR2_2"/>
    <property type="match status" value="1"/>
</dbReference>
<dbReference type="InterPro" id="IPR036259">
    <property type="entry name" value="MFS_trans_sf"/>
</dbReference>
<feature type="transmembrane region" description="Helical" evidence="9">
    <location>
        <begin position="402"/>
        <end position="424"/>
    </location>
</feature>
<feature type="transmembrane region" description="Helical" evidence="9">
    <location>
        <begin position="373"/>
        <end position="390"/>
    </location>
</feature>
<evidence type="ECO:0000313" key="12">
    <source>
        <dbReference type="Proteomes" id="UP001595826"/>
    </source>
</evidence>
<reference evidence="12" key="1">
    <citation type="journal article" date="2019" name="Int. J. Syst. Evol. Microbiol.">
        <title>The Global Catalogue of Microorganisms (GCM) 10K type strain sequencing project: providing services to taxonomists for standard genome sequencing and annotation.</title>
        <authorList>
            <consortium name="The Broad Institute Genomics Platform"/>
            <consortium name="The Broad Institute Genome Sequencing Center for Infectious Disease"/>
            <person name="Wu L."/>
            <person name="Ma J."/>
        </authorList>
    </citation>
    <scope>NUCLEOTIDE SEQUENCE [LARGE SCALE GENOMIC DNA]</scope>
    <source>
        <strain evidence="12">CECT 8655</strain>
    </source>
</reference>
<keyword evidence="5" id="KW-0653">Protein transport</keyword>